<dbReference type="InterPro" id="IPR036918">
    <property type="entry name" value="Pyrv_Knase_C_sf"/>
</dbReference>
<evidence type="ECO:0000256" key="5">
    <source>
        <dbReference type="ARBA" id="ARBA00022723"/>
    </source>
</evidence>
<evidence type="ECO:0000259" key="14">
    <source>
        <dbReference type="Pfam" id="PF00224"/>
    </source>
</evidence>
<evidence type="ECO:0000256" key="2">
    <source>
        <dbReference type="ARBA" id="ARBA00008663"/>
    </source>
</evidence>
<proteinExistence type="inferred from homology"/>
<evidence type="ECO:0000256" key="10">
    <source>
        <dbReference type="ARBA" id="ARBA00023152"/>
    </source>
</evidence>
<comment type="caution">
    <text evidence="16">The sequence shown here is derived from an EMBL/GenBank/DDBJ whole genome shotgun (WGS) entry which is preliminary data.</text>
</comment>
<evidence type="ECO:0000256" key="12">
    <source>
        <dbReference type="NCBIfam" id="TIGR01064"/>
    </source>
</evidence>
<accession>A0A7C4DA03</accession>
<dbReference type="EC" id="2.7.1.40" evidence="3 12"/>
<dbReference type="Pfam" id="PF00224">
    <property type="entry name" value="PK"/>
    <property type="match status" value="1"/>
</dbReference>
<evidence type="ECO:0000256" key="8">
    <source>
        <dbReference type="ARBA" id="ARBA00022840"/>
    </source>
</evidence>
<comment type="similarity">
    <text evidence="2 13">Belongs to the pyruvate kinase family.</text>
</comment>
<comment type="catalytic activity">
    <reaction evidence="13">
        <text>pyruvate + ATP = phosphoenolpyruvate + ADP + H(+)</text>
        <dbReference type="Rhea" id="RHEA:18157"/>
        <dbReference type="ChEBI" id="CHEBI:15361"/>
        <dbReference type="ChEBI" id="CHEBI:15378"/>
        <dbReference type="ChEBI" id="CHEBI:30616"/>
        <dbReference type="ChEBI" id="CHEBI:58702"/>
        <dbReference type="ChEBI" id="CHEBI:456216"/>
        <dbReference type="EC" id="2.7.1.40"/>
    </reaction>
</comment>
<dbReference type="InterPro" id="IPR001697">
    <property type="entry name" value="Pyr_Knase"/>
</dbReference>
<dbReference type="EMBL" id="DTBJ01000025">
    <property type="protein sequence ID" value="HGM58658.1"/>
    <property type="molecule type" value="Genomic_DNA"/>
</dbReference>
<keyword evidence="4 13" id="KW-0808">Transferase</keyword>
<keyword evidence="8" id="KW-0067">ATP-binding</keyword>
<dbReference type="PRINTS" id="PR01050">
    <property type="entry name" value="PYRUVTKNASE"/>
</dbReference>
<keyword evidence="9 13" id="KW-0460">Magnesium</keyword>
<dbReference type="UniPathway" id="UPA00109">
    <property type="reaction ID" value="UER00188"/>
</dbReference>
<dbReference type="Pfam" id="PF02887">
    <property type="entry name" value="PK_C"/>
    <property type="match status" value="1"/>
</dbReference>
<dbReference type="InterPro" id="IPR015806">
    <property type="entry name" value="Pyrv_Knase_insert_dom_sf"/>
</dbReference>
<dbReference type="EMBL" id="DTAN01000006">
    <property type="protein sequence ID" value="HGU64613.1"/>
    <property type="molecule type" value="Genomic_DNA"/>
</dbReference>
<dbReference type="Gene3D" id="3.20.20.60">
    <property type="entry name" value="Phosphoenolpyruvate-binding domains"/>
    <property type="match status" value="1"/>
</dbReference>
<dbReference type="SUPFAM" id="SSF52935">
    <property type="entry name" value="PK C-terminal domain-like"/>
    <property type="match status" value="1"/>
</dbReference>
<evidence type="ECO:0000256" key="6">
    <source>
        <dbReference type="ARBA" id="ARBA00022741"/>
    </source>
</evidence>
<dbReference type="Gene3D" id="3.40.1380.20">
    <property type="entry name" value="Pyruvate kinase, C-terminal domain"/>
    <property type="match status" value="1"/>
</dbReference>
<gene>
    <name evidence="16" type="primary">pyk</name>
    <name evidence="17" type="ORF">ENT92_00115</name>
    <name evidence="16" type="ORF">ENU14_03605</name>
</gene>
<evidence type="ECO:0000259" key="15">
    <source>
        <dbReference type="Pfam" id="PF02887"/>
    </source>
</evidence>
<sequence length="470" mass="53421">MVKTKILVTLGPSICDYDVIRKLVEEGVSGFRINYTQSDRKTWDEWFKIIREVSTSLDKTVSIIGDIPGPQIRIGDFEQYSVNPRDRVLLVYGDKTSDRNTIPVPIKKFFETVEIGDIILLDDGKVILRVIDCDQSANTVEALVLNSATILPRKKIVISGKDIELPLLSNRDIELIKYSIDRGVNYIAISFVRRAEDISSVRRIIDNYGGFQGIIAKIETRSSVYELDSIVRESDAVLIARGDLGLHFDLEKIPLIQREIAKKSIEYSKPCILATQLLESMIHYPRPSRSEVVDIMNAVNDMVDALLLTSETAIGKYPVEAVKWLKKIIEVSENNISYDSINSFRNRIKYVDLRDKHALGLLLLSERIGAKIVIFTKTGFLPSHISRIRPQVDVYVGSNNKIVAEKLTIYYGLKPFYLSNLEGEIDYDTGVAKLYEYLKKRNELKYGEVVVEAYSRKEAGIYEIRIKQVV</sequence>
<dbReference type="GO" id="GO:0016301">
    <property type="term" value="F:kinase activity"/>
    <property type="evidence" value="ECO:0007669"/>
    <property type="project" value="UniProtKB-KW"/>
</dbReference>
<dbReference type="NCBIfam" id="TIGR01064">
    <property type="entry name" value="pyruv_kin"/>
    <property type="match status" value="1"/>
</dbReference>
<dbReference type="Gene3D" id="2.40.33.10">
    <property type="entry name" value="PK beta-barrel domain-like"/>
    <property type="match status" value="1"/>
</dbReference>
<evidence type="ECO:0000256" key="13">
    <source>
        <dbReference type="RuleBase" id="RU000504"/>
    </source>
</evidence>
<comment type="pathway">
    <text evidence="1 13">Carbohydrate degradation; glycolysis; pyruvate from D-glyceraldehyde 3-phosphate: step 5/5.</text>
</comment>
<evidence type="ECO:0000313" key="17">
    <source>
        <dbReference type="EMBL" id="HGU64613.1"/>
    </source>
</evidence>
<dbReference type="InterPro" id="IPR011037">
    <property type="entry name" value="Pyrv_Knase-like_insert_dom_sf"/>
</dbReference>
<evidence type="ECO:0000256" key="11">
    <source>
        <dbReference type="ARBA" id="ARBA00023317"/>
    </source>
</evidence>
<evidence type="ECO:0000256" key="4">
    <source>
        <dbReference type="ARBA" id="ARBA00022679"/>
    </source>
</evidence>
<dbReference type="GO" id="GO:0000287">
    <property type="term" value="F:magnesium ion binding"/>
    <property type="evidence" value="ECO:0007669"/>
    <property type="project" value="UniProtKB-UniRule"/>
</dbReference>
<dbReference type="GO" id="GO:0005524">
    <property type="term" value="F:ATP binding"/>
    <property type="evidence" value="ECO:0007669"/>
    <property type="project" value="UniProtKB-KW"/>
</dbReference>
<dbReference type="InterPro" id="IPR015795">
    <property type="entry name" value="Pyrv_Knase_C"/>
</dbReference>
<dbReference type="InterPro" id="IPR015813">
    <property type="entry name" value="Pyrv/PenolPyrv_kinase-like_dom"/>
</dbReference>
<evidence type="ECO:0000256" key="1">
    <source>
        <dbReference type="ARBA" id="ARBA00004997"/>
    </source>
</evidence>
<evidence type="ECO:0000256" key="7">
    <source>
        <dbReference type="ARBA" id="ARBA00022777"/>
    </source>
</evidence>
<keyword evidence="10 13" id="KW-0324">Glycolysis</keyword>
<dbReference type="SUPFAM" id="SSF51621">
    <property type="entry name" value="Phosphoenolpyruvate/pyruvate domain"/>
    <property type="match status" value="1"/>
</dbReference>
<keyword evidence="6" id="KW-0547">Nucleotide-binding</keyword>
<feature type="domain" description="Pyruvate kinase barrel" evidence="14">
    <location>
        <begin position="3"/>
        <end position="322"/>
    </location>
</feature>
<evidence type="ECO:0000256" key="3">
    <source>
        <dbReference type="ARBA" id="ARBA00012142"/>
    </source>
</evidence>
<feature type="domain" description="Pyruvate kinase C-terminal" evidence="15">
    <location>
        <begin position="369"/>
        <end position="451"/>
    </location>
</feature>
<dbReference type="InterPro" id="IPR040442">
    <property type="entry name" value="Pyrv_kinase-like_dom_sf"/>
</dbReference>
<reference evidence="16" key="1">
    <citation type="journal article" date="2020" name="mSystems">
        <title>Genome- and Community-Level Interaction Insights into Carbon Utilization and Element Cycling Functions of Hydrothermarchaeota in Hydrothermal Sediment.</title>
        <authorList>
            <person name="Zhou Z."/>
            <person name="Liu Y."/>
            <person name="Xu W."/>
            <person name="Pan J."/>
            <person name="Luo Z.H."/>
            <person name="Li M."/>
        </authorList>
    </citation>
    <scope>NUCLEOTIDE SEQUENCE [LARGE SCALE GENOMIC DNA]</scope>
    <source>
        <strain evidence="17">SpSt-622</strain>
        <strain evidence="16">SpSt-642</strain>
    </source>
</reference>
<dbReference type="AlphaFoldDB" id="A0A7C4DA03"/>
<dbReference type="InterPro" id="IPR015793">
    <property type="entry name" value="Pyrv_Knase_brl"/>
</dbReference>
<dbReference type="PANTHER" id="PTHR11817">
    <property type="entry name" value="PYRUVATE KINASE"/>
    <property type="match status" value="1"/>
</dbReference>
<keyword evidence="11 16" id="KW-0670">Pyruvate</keyword>
<name>A0A7C4DA03_STAMA</name>
<dbReference type="GO" id="GO:0004743">
    <property type="term" value="F:pyruvate kinase activity"/>
    <property type="evidence" value="ECO:0007669"/>
    <property type="project" value="UniProtKB-UniRule"/>
</dbReference>
<organism evidence="16">
    <name type="scientific">Staphylothermus marinus</name>
    <dbReference type="NCBI Taxonomy" id="2280"/>
    <lineage>
        <taxon>Archaea</taxon>
        <taxon>Thermoproteota</taxon>
        <taxon>Thermoprotei</taxon>
        <taxon>Desulfurococcales</taxon>
        <taxon>Desulfurococcaceae</taxon>
        <taxon>Staphylothermus</taxon>
    </lineage>
</organism>
<keyword evidence="7 13" id="KW-0418">Kinase</keyword>
<protein>
    <recommendedName>
        <fullName evidence="3 12">Pyruvate kinase</fullName>
        <ecNumber evidence="3 12">2.7.1.40</ecNumber>
    </recommendedName>
</protein>
<dbReference type="GO" id="GO:0030955">
    <property type="term" value="F:potassium ion binding"/>
    <property type="evidence" value="ECO:0007669"/>
    <property type="project" value="UniProtKB-UniRule"/>
</dbReference>
<evidence type="ECO:0000256" key="9">
    <source>
        <dbReference type="ARBA" id="ARBA00022842"/>
    </source>
</evidence>
<keyword evidence="5" id="KW-0479">Metal-binding</keyword>
<dbReference type="SUPFAM" id="SSF50800">
    <property type="entry name" value="PK beta-barrel domain-like"/>
    <property type="match status" value="1"/>
</dbReference>
<evidence type="ECO:0000313" key="16">
    <source>
        <dbReference type="EMBL" id="HGM58658.1"/>
    </source>
</evidence>